<dbReference type="AlphaFoldDB" id="A0A453LPD0"/>
<evidence type="ECO:0000259" key="2">
    <source>
        <dbReference type="Pfam" id="PF07002"/>
    </source>
</evidence>
<dbReference type="InterPro" id="IPR010734">
    <property type="entry name" value="Copine_C"/>
</dbReference>
<protein>
    <recommendedName>
        <fullName evidence="2">Copine C-terminal domain-containing protein</fullName>
    </recommendedName>
</protein>
<accession>A0A453LPD0</accession>
<proteinExistence type="predicted"/>
<reference evidence="3" key="4">
    <citation type="submission" date="2019-03" db="UniProtKB">
        <authorList>
            <consortium name="EnsemblPlants"/>
        </authorList>
    </citation>
    <scope>IDENTIFICATION</scope>
</reference>
<sequence length="64" mass="7452">MTWFGFACSHFPLSIVLVGVGDGPWDDDQMRFHDGRRRFDNFQVCSRTIVTLFLQEDMLIHAMS</sequence>
<dbReference type="InterPro" id="IPR052079">
    <property type="entry name" value="E3_ligase/Copine_domain"/>
</dbReference>
<dbReference type="PANTHER" id="PTHR45751:SF46">
    <property type="entry name" value="RING-TYPE DOMAIN-CONTAINING PROTEIN"/>
    <property type="match status" value="1"/>
</dbReference>
<evidence type="ECO:0000313" key="3">
    <source>
        <dbReference type="EnsemblPlants" id="AET5Gv20864900.11"/>
    </source>
</evidence>
<dbReference type="Proteomes" id="UP000015105">
    <property type="component" value="Chromosome 5D"/>
</dbReference>
<name>A0A453LPD0_AEGTS</name>
<feature type="domain" description="Copine C-terminal" evidence="2">
    <location>
        <begin position="8"/>
        <end position="51"/>
    </location>
</feature>
<reference evidence="3" key="5">
    <citation type="journal article" date="2021" name="G3 (Bethesda)">
        <title>Aegilops tauschii genome assembly Aet v5.0 features greater sequence contiguity and improved annotation.</title>
        <authorList>
            <person name="Wang L."/>
            <person name="Zhu T."/>
            <person name="Rodriguez J.C."/>
            <person name="Deal K.R."/>
            <person name="Dubcovsky J."/>
            <person name="McGuire P.E."/>
            <person name="Lux T."/>
            <person name="Spannagl M."/>
            <person name="Mayer K.F.X."/>
            <person name="Baldrich P."/>
            <person name="Meyers B.C."/>
            <person name="Huo N."/>
            <person name="Gu Y.Q."/>
            <person name="Zhou H."/>
            <person name="Devos K.M."/>
            <person name="Bennetzen J.L."/>
            <person name="Unver T."/>
            <person name="Budak H."/>
            <person name="Gulick P.J."/>
            <person name="Galiba G."/>
            <person name="Kalapos B."/>
            <person name="Nelson D.R."/>
            <person name="Li P."/>
            <person name="You F.M."/>
            <person name="Luo M.C."/>
            <person name="Dvorak J."/>
        </authorList>
    </citation>
    <scope>NUCLEOTIDE SEQUENCE [LARGE SCALE GENOMIC DNA]</scope>
    <source>
        <strain evidence="3">cv. AL8/78</strain>
    </source>
</reference>
<dbReference type="Gramene" id="AET5Gv20864900.11">
    <property type="protein sequence ID" value="AET5Gv20864900.11"/>
    <property type="gene ID" value="AET5Gv20864900"/>
</dbReference>
<feature type="signal peptide" evidence="1">
    <location>
        <begin position="1"/>
        <end position="21"/>
    </location>
</feature>
<keyword evidence="4" id="KW-1185">Reference proteome</keyword>
<dbReference type="GO" id="GO:0004842">
    <property type="term" value="F:ubiquitin-protein transferase activity"/>
    <property type="evidence" value="ECO:0007669"/>
    <property type="project" value="TreeGrafter"/>
</dbReference>
<reference evidence="4" key="2">
    <citation type="journal article" date="2017" name="Nat. Plants">
        <title>The Aegilops tauschii genome reveals multiple impacts of transposons.</title>
        <authorList>
            <person name="Zhao G."/>
            <person name="Zou C."/>
            <person name="Li K."/>
            <person name="Wang K."/>
            <person name="Li T."/>
            <person name="Gao L."/>
            <person name="Zhang X."/>
            <person name="Wang H."/>
            <person name="Yang Z."/>
            <person name="Liu X."/>
            <person name="Jiang W."/>
            <person name="Mao L."/>
            <person name="Kong X."/>
            <person name="Jiao Y."/>
            <person name="Jia J."/>
        </authorList>
    </citation>
    <scope>NUCLEOTIDE SEQUENCE [LARGE SCALE GENOMIC DNA]</scope>
    <source>
        <strain evidence="4">cv. AL8/78</strain>
    </source>
</reference>
<dbReference type="Pfam" id="PF07002">
    <property type="entry name" value="Copine"/>
    <property type="match status" value="1"/>
</dbReference>
<dbReference type="GO" id="GO:0005634">
    <property type="term" value="C:nucleus"/>
    <property type="evidence" value="ECO:0007669"/>
    <property type="project" value="TreeGrafter"/>
</dbReference>
<dbReference type="EnsemblPlants" id="AET5Gv20864900.11">
    <property type="protein sequence ID" value="AET5Gv20864900.11"/>
    <property type="gene ID" value="AET5Gv20864900"/>
</dbReference>
<reference evidence="3" key="3">
    <citation type="journal article" date="2017" name="Nature">
        <title>Genome sequence of the progenitor of the wheat D genome Aegilops tauschii.</title>
        <authorList>
            <person name="Luo M.C."/>
            <person name="Gu Y.Q."/>
            <person name="Puiu D."/>
            <person name="Wang H."/>
            <person name="Twardziok S.O."/>
            <person name="Deal K.R."/>
            <person name="Huo N."/>
            <person name="Zhu T."/>
            <person name="Wang L."/>
            <person name="Wang Y."/>
            <person name="McGuire P.E."/>
            <person name="Liu S."/>
            <person name="Long H."/>
            <person name="Ramasamy R.K."/>
            <person name="Rodriguez J.C."/>
            <person name="Van S.L."/>
            <person name="Yuan L."/>
            <person name="Wang Z."/>
            <person name="Xia Z."/>
            <person name="Xiao L."/>
            <person name="Anderson O.D."/>
            <person name="Ouyang S."/>
            <person name="Liang Y."/>
            <person name="Zimin A.V."/>
            <person name="Pertea G."/>
            <person name="Qi P."/>
            <person name="Bennetzen J.L."/>
            <person name="Dai X."/>
            <person name="Dawson M.W."/>
            <person name="Muller H.G."/>
            <person name="Kugler K."/>
            <person name="Rivarola-Duarte L."/>
            <person name="Spannagl M."/>
            <person name="Mayer K.F.X."/>
            <person name="Lu F.H."/>
            <person name="Bevan M.W."/>
            <person name="Leroy P."/>
            <person name="Li P."/>
            <person name="You F.M."/>
            <person name="Sun Q."/>
            <person name="Liu Z."/>
            <person name="Lyons E."/>
            <person name="Wicker T."/>
            <person name="Salzberg S.L."/>
            <person name="Devos K.M."/>
            <person name="Dvorak J."/>
        </authorList>
    </citation>
    <scope>NUCLEOTIDE SEQUENCE [LARGE SCALE GENOMIC DNA]</scope>
    <source>
        <strain evidence="3">cv. AL8/78</strain>
    </source>
</reference>
<dbReference type="GO" id="GO:0016567">
    <property type="term" value="P:protein ubiquitination"/>
    <property type="evidence" value="ECO:0007669"/>
    <property type="project" value="TreeGrafter"/>
</dbReference>
<feature type="chain" id="PRO_5019071881" description="Copine C-terminal domain-containing protein" evidence="1">
    <location>
        <begin position="22"/>
        <end position="64"/>
    </location>
</feature>
<dbReference type="PANTHER" id="PTHR45751">
    <property type="entry name" value="COPINE FAMILY PROTEIN 1"/>
    <property type="match status" value="1"/>
</dbReference>
<keyword evidence="1" id="KW-0732">Signal</keyword>
<organism evidence="3 4">
    <name type="scientific">Aegilops tauschii subsp. strangulata</name>
    <name type="common">Goatgrass</name>
    <dbReference type="NCBI Taxonomy" id="200361"/>
    <lineage>
        <taxon>Eukaryota</taxon>
        <taxon>Viridiplantae</taxon>
        <taxon>Streptophyta</taxon>
        <taxon>Embryophyta</taxon>
        <taxon>Tracheophyta</taxon>
        <taxon>Spermatophyta</taxon>
        <taxon>Magnoliopsida</taxon>
        <taxon>Liliopsida</taxon>
        <taxon>Poales</taxon>
        <taxon>Poaceae</taxon>
        <taxon>BOP clade</taxon>
        <taxon>Pooideae</taxon>
        <taxon>Triticodae</taxon>
        <taxon>Triticeae</taxon>
        <taxon>Triticinae</taxon>
        <taxon>Aegilops</taxon>
    </lineage>
</organism>
<evidence type="ECO:0000313" key="4">
    <source>
        <dbReference type="Proteomes" id="UP000015105"/>
    </source>
</evidence>
<evidence type="ECO:0000256" key="1">
    <source>
        <dbReference type="SAM" id="SignalP"/>
    </source>
</evidence>
<reference evidence="4" key="1">
    <citation type="journal article" date="2014" name="Science">
        <title>Ancient hybridizations among the ancestral genomes of bread wheat.</title>
        <authorList>
            <consortium name="International Wheat Genome Sequencing Consortium,"/>
            <person name="Marcussen T."/>
            <person name="Sandve S.R."/>
            <person name="Heier L."/>
            <person name="Spannagl M."/>
            <person name="Pfeifer M."/>
            <person name="Jakobsen K.S."/>
            <person name="Wulff B.B."/>
            <person name="Steuernagel B."/>
            <person name="Mayer K.F."/>
            <person name="Olsen O.A."/>
        </authorList>
    </citation>
    <scope>NUCLEOTIDE SEQUENCE [LARGE SCALE GENOMIC DNA]</scope>
    <source>
        <strain evidence="4">cv. AL8/78</strain>
    </source>
</reference>